<keyword evidence="2" id="KW-0186">Copper</keyword>
<evidence type="ECO:0000259" key="9">
    <source>
        <dbReference type="Pfam" id="PF07732"/>
    </source>
</evidence>
<evidence type="ECO:0000313" key="10">
    <source>
        <dbReference type="EMBL" id="GMK55884.1"/>
    </source>
</evidence>
<dbReference type="EMBL" id="BTCM01000002">
    <property type="protein sequence ID" value="GMK55884.1"/>
    <property type="molecule type" value="Genomic_DNA"/>
</dbReference>
<sequence length="770" mass="85001">MRFIIQLHIFVFVAAVVQAAAMPSRARSAVAHAEQAVAQIQTPQKRLLGICLFGLAILGDCDRPRPSATAQPPPPLPTSSSTLTGNATGSTDGDQSTPAIPTPAPVPTSQGVGIDLDITSAPGSLGLNSTITQAPFDPYTFVYPQPPLPGRSYRTVDSAFTVDGGRFISQIPTTRRYNFVIEKVRGAPDGFHRLMYVINGQFPAPKIEANQGDTLEIKVTNTLDIPQALHWHGMRQKGTGWADGVPGIHQCPIPPGGTFTYRFKVEVEAGTYWYHSHYGNTMGDGITGALIIHKRGMPMQQFRDYDSDRIVYLADWNDNQSMVILKALHNMSETFRGSPFMGPPDALLINGVGQTDCAKAQKGVQCTQTRMPIIQGGQNDRLRLRLINHGSEALIRYSIDNHRLTVIEIDDTPVKPVVQNEVMLWPGQRVSVIIRLNQGRSGSQFYMRARMSQACFITEEVRETKAILQYTGLFGWTWWGTRRPVDSPWGDLKDPKTELCHDMDEYRSYEPSVVEPAPTSNGVSVFNSAFGIFIDHTGAKFIGFGMNDVSYVNYINNPLLKQIKNGAQLDPLHVASHTWPSAGAYDLILNQHDTDPLAHPFHLHGRPFHILARGKGSLSAADLQNIKLNTANPLRRDTLSIPGSSYAVIRVITDDPGVWPIHCHIGWHVGVGKLGVLVVRPDDVRSHSFPPQWDGLCDGKDPNEIDYVRRSNLGINPSTGLSSDDDWDVAHEIAKRLPYHKKRQAVSSNGTDWWVGNTPYHGRLPQGLIL</sequence>
<organism evidence="10 11">
    <name type="scientific">Cutaneotrichosporon spelunceum</name>
    <dbReference type="NCBI Taxonomy" id="1672016"/>
    <lineage>
        <taxon>Eukaryota</taxon>
        <taxon>Fungi</taxon>
        <taxon>Dikarya</taxon>
        <taxon>Basidiomycota</taxon>
        <taxon>Agaricomycotina</taxon>
        <taxon>Tremellomycetes</taxon>
        <taxon>Trichosporonales</taxon>
        <taxon>Trichosporonaceae</taxon>
        <taxon>Cutaneotrichosporon</taxon>
    </lineage>
</organism>
<proteinExistence type="inferred from homology"/>
<dbReference type="InterPro" id="IPR001117">
    <property type="entry name" value="Cu-oxidase_2nd"/>
</dbReference>
<dbReference type="InterPro" id="IPR008972">
    <property type="entry name" value="Cupredoxin"/>
</dbReference>
<keyword evidence="3" id="KW-1015">Disulfide bond</keyword>
<feature type="signal peptide" evidence="6">
    <location>
        <begin position="1"/>
        <end position="19"/>
    </location>
</feature>
<feature type="compositionally biased region" description="Polar residues" evidence="5">
    <location>
        <begin position="85"/>
        <end position="96"/>
    </location>
</feature>
<dbReference type="Gene3D" id="2.60.40.420">
    <property type="entry name" value="Cupredoxins - blue copper proteins"/>
    <property type="match status" value="3"/>
</dbReference>
<comment type="similarity">
    <text evidence="1">Belongs to the multicopper oxidase family.</text>
</comment>
<evidence type="ECO:0000256" key="2">
    <source>
        <dbReference type="ARBA" id="ARBA00023008"/>
    </source>
</evidence>
<gene>
    <name evidence="10" type="ORF">CspeluHIS016_0209400</name>
</gene>
<dbReference type="CDD" id="cd13857">
    <property type="entry name" value="CuRO_1_Diphenol_Ox"/>
    <property type="match status" value="1"/>
</dbReference>
<dbReference type="Pfam" id="PF07731">
    <property type="entry name" value="Cu-oxidase_2"/>
    <property type="match status" value="1"/>
</dbReference>
<dbReference type="PANTHER" id="PTHR11709:SF414">
    <property type="entry name" value="ADR239WP"/>
    <property type="match status" value="1"/>
</dbReference>
<name>A0AAD3YBK6_9TREE</name>
<evidence type="ECO:0000256" key="5">
    <source>
        <dbReference type="SAM" id="MobiDB-lite"/>
    </source>
</evidence>
<dbReference type="GO" id="GO:0016491">
    <property type="term" value="F:oxidoreductase activity"/>
    <property type="evidence" value="ECO:0007669"/>
    <property type="project" value="InterPro"/>
</dbReference>
<evidence type="ECO:0000256" key="1">
    <source>
        <dbReference type="ARBA" id="ARBA00010609"/>
    </source>
</evidence>
<feature type="domain" description="Plastocyanin-like" evidence="7">
    <location>
        <begin position="309"/>
        <end position="472"/>
    </location>
</feature>
<evidence type="ECO:0000256" key="4">
    <source>
        <dbReference type="ARBA" id="ARBA00023180"/>
    </source>
</evidence>
<feature type="domain" description="Plastocyanin-like" evidence="8">
    <location>
        <begin position="583"/>
        <end position="682"/>
    </location>
</feature>
<feature type="domain" description="Plastocyanin-like" evidence="9">
    <location>
        <begin position="187"/>
        <end position="295"/>
    </location>
</feature>
<evidence type="ECO:0000259" key="7">
    <source>
        <dbReference type="Pfam" id="PF00394"/>
    </source>
</evidence>
<dbReference type="Pfam" id="PF00394">
    <property type="entry name" value="Cu-oxidase"/>
    <property type="match status" value="1"/>
</dbReference>
<reference evidence="10" key="2">
    <citation type="submission" date="2023-06" db="EMBL/GenBank/DDBJ databases">
        <authorList>
            <person name="Kobayashi Y."/>
            <person name="Kayamori A."/>
            <person name="Aoki K."/>
            <person name="Shiwa Y."/>
            <person name="Fujita N."/>
            <person name="Sugita T."/>
            <person name="Iwasaki W."/>
            <person name="Tanaka N."/>
            <person name="Takashima M."/>
        </authorList>
    </citation>
    <scope>NUCLEOTIDE SEQUENCE</scope>
    <source>
        <strain evidence="10">HIS016</strain>
    </source>
</reference>
<dbReference type="PANTHER" id="PTHR11709">
    <property type="entry name" value="MULTI-COPPER OXIDASE"/>
    <property type="match status" value="1"/>
</dbReference>
<dbReference type="InterPro" id="IPR011706">
    <property type="entry name" value="Cu-oxidase_C"/>
</dbReference>
<keyword evidence="11" id="KW-1185">Reference proteome</keyword>
<feature type="chain" id="PRO_5042002926" evidence="6">
    <location>
        <begin position="20"/>
        <end position="770"/>
    </location>
</feature>
<dbReference type="SUPFAM" id="SSF49503">
    <property type="entry name" value="Cupredoxins"/>
    <property type="match status" value="3"/>
</dbReference>
<evidence type="ECO:0000256" key="3">
    <source>
        <dbReference type="ARBA" id="ARBA00023157"/>
    </source>
</evidence>
<accession>A0AAD3YBK6</accession>
<dbReference type="CDD" id="cd13904">
    <property type="entry name" value="CuRO_3_Diphenol_Ox"/>
    <property type="match status" value="1"/>
</dbReference>
<keyword evidence="6" id="KW-0732">Signal</keyword>
<dbReference type="Proteomes" id="UP001222932">
    <property type="component" value="Unassembled WGS sequence"/>
</dbReference>
<dbReference type="AlphaFoldDB" id="A0AAD3YBK6"/>
<reference evidence="10" key="1">
    <citation type="journal article" date="2023" name="BMC Genomics">
        <title>Chromosome-level genome assemblies of Cutaneotrichosporon spp. (Trichosporonales, Basidiomycota) reveal imbalanced evolution between nucleotide sequences and chromosome synteny.</title>
        <authorList>
            <person name="Kobayashi Y."/>
            <person name="Kayamori A."/>
            <person name="Aoki K."/>
            <person name="Shiwa Y."/>
            <person name="Matsutani M."/>
            <person name="Fujita N."/>
            <person name="Sugita T."/>
            <person name="Iwasaki W."/>
            <person name="Tanaka N."/>
            <person name="Takashima M."/>
        </authorList>
    </citation>
    <scope>NUCLEOTIDE SEQUENCE</scope>
    <source>
        <strain evidence="10">HIS016</strain>
    </source>
</reference>
<protein>
    <submittedName>
        <fullName evidence="10">Uncharacterized protein</fullName>
    </submittedName>
</protein>
<evidence type="ECO:0000259" key="8">
    <source>
        <dbReference type="Pfam" id="PF07731"/>
    </source>
</evidence>
<evidence type="ECO:0000256" key="6">
    <source>
        <dbReference type="SAM" id="SignalP"/>
    </source>
</evidence>
<feature type="region of interest" description="Disordered" evidence="5">
    <location>
        <begin position="64"/>
        <end position="117"/>
    </location>
</feature>
<dbReference type="GO" id="GO:0005507">
    <property type="term" value="F:copper ion binding"/>
    <property type="evidence" value="ECO:0007669"/>
    <property type="project" value="InterPro"/>
</dbReference>
<dbReference type="InterPro" id="IPR011707">
    <property type="entry name" value="Cu-oxidase-like_N"/>
</dbReference>
<keyword evidence="4" id="KW-0325">Glycoprotein</keyword>
<dbReference type="InterPro" id="IPR045087">
    <property type="entry name" value="Cu-oxidase_fam"/>
</dbReference>
<dbReference type="Pfam" id="PF07732">
    <property type="entry name" value="Cu-oxidase_3"/>
    <property type="match status" value="1"/>
</dbReference>
<evidence type="ECO:0000313" key="11">
    <source>
        <dbReference type="Proteomes" id="UP001222932"/>
    </source>
</evidence>
<comment type="caution">
    <text evidence="10">The sequence shown here is derived from an EMBL/GenBank/DDBJ whole genome shotgun (WGS) entry which is preliminary data.</text>
</comment>